<comment type="caution">
    <text evidence="1">The sequence shown here is derived from an EMBL/GenBank/DDBJ whole genome shotgun (WGS) entry which is preliminary data.</text>
</comment>
<dbReference type="EMBL" id="QGGR01000005">
    <property type="protein sequence ID" value="PWK48814.1"/>
    <property type="molecule type" value="Genomic_DNA"/>
</dbReference>
<dbReference type="Gene3D" id="3.40.630.30">
    <property type="match status" value="1"/>
</dbReference>
<dbReference type="Proteomes" id="UP000245697">
    <property type="component" value="Unassembled WGS sequence"/>
</dbReference>
<name>A0A316FJC0_9ACTN</name>
<keyword evidence="2" id="KW-1185">Reference proteome</keyword>
<keyword evidence="1" id="KW-0808">Transferase</keyword>
<proteinExistence type="predicted"/>
<dbReference type="GO" id="GO:0016740">
    <property type="term" value="F:transferase activity"/>
    <property type="evidence" value="ECO:0007669"/>
    <property type="project" value="UniProtKB-KW"/>
</dbReference>
<gene>
    <name evidence="1" type="ORF">BC793_105164</name>
</gene>
<evidence type="ECO:0000313" key="1">
    <source>
        <dbReference type="EMBL" id="PWK48814.1"/>
    </source>
</evidence>
<accession>A0A316FJC0</accession>
<protein>
    <submittedName>
        <fullName evidence="1">Putative acetyltransferase</fullName>
    </submittedName>
</protein>
<reference evidence="1 2" key="1">
    <citation type="submission" date="2018-05" db="EMBL/GenBank/DDBJ databases">
        <title>Genomic Encyclopedia of Archaeal and Bacterial Type Strains, Phase II (KMG-II): from individual species to whole genera.</title>
        <authorList>
            <person name="Goeker M."/>
        </authorList>
    </citation>
    <scope>NUCLEOTIDE SEQUENCE [LARGE SCALE GENOMIC DNA]</scope>
    <source>
        <strain evidence="1 2">DSM 45184</strain>
    </source>
</reference>
<organism evidence="1 2">
    <name type="scientific">Actinoplanes xinjiangensis</name>
    <dbReference type="NCBI Taxonomy" id="512350"/>
    <lineage>
        <taxon>Bacteria</taxon>
        <taxon>Bacillati</taxon>
        <taxon>Actinomycetota</taxon>
        <taxon>Actinomycetes</taxon>
        <taxon>Micromonosporales</taxon>
        <taxon>Micromonosporaceae</taxon>
        <taxon>Actinoplanes</taxon>
    </lineage>
</organism>
<evidence type="ECO:0000313" key="2">
    <source>
        <dbReference type="Proteomes" id="UP000245697"/>
    </source>
</evidence>
<dbReference type="AlphaFoldDB" id="A0A316FJC0"/>
<sequence length="158" mass="17493">MLTNLGQLFRHDLSEFYQHVPNHDGTFNDRAVDLFLAGADPESRGWLITAASRTAGFVLTSGDPGGGRTISAFFVVRGLRRTGVGRIAALQAIRMVPGRWRIGFQRYNPGVEQFWSTVATELVGDLWEIHDAPAPATRPPDTFITFDLVRAPWPGNRS</sequence>